<evidence type="ECO:0000313" key="2">
    <source>
        <dbReference type="EMBL" id="CAF3698831.1"/>
    </source>
</evidence>
<accession>A0A814ASW2</accession>
<organism evidence="1 3">
    <name type="scientific">Didymodactylos carnosus</name>
    <dbReference type="NCBI Taxonomy" id="1234261"/>
    <lineage>
        <taxon>Eukaryota</taxon>
        <taxon>Metazoa</taxon>
        <taxon>Spiralia</taxon>
        <taxon>Gnathifera</taxon>
        <taxon>Rotifera</taxon>
        <taxon>Eurotatoria</taxon>
        <taxon>Bdelloidea</taxon>
        <taxon>Philodinida</taxon>
        <taxon>Philodinidae</taxon>
        <taxon>Didymodactylos</taxon>
    </lineage>
</organism>
<dbReference type="EMBL" id="CAJOBC010001789">
    <property type="protein sequence ID" value="CAF3698831.1"/>
    <property type="molecule type" value="Genomic_DNA"/>
</dbReference>
<dbReference type="GO" id="GO:0001401">
    <property type="term" value="C:SAM complex"/>
    <property type="evidence" value="ECO:0007669"/>
    <property type="project" value="TreeGrafter"/>
</dbReference>
<dbReference type="Proteomes" id="UP000663829">
    <property type="component" value="Unassembled WGS sequence"/>
</dbReference>
<dbReference type="InterPro" id="IPR050931">
    <property type="entry name" value="Mito_Protein_Transport_Metaxin"/>
</dbReference>
<dbReference type="GO" id="GO:0007005">
    <property type="term" value="P:mitochondrion organization"/>
    <property type="evidence" value="ECO:0007669"/>
    <property type="project" value="TreeGrafter"/>
</dbReference>
<dbReference type="InterPro" id="IPR036282">
    <property type="entry name" value="Glutathione-S-Trfase_C_sf"/>
</dbReference>
<dbReference type="Proteomes" id="UP000681722">
    <property type="component" value="Unassembled WGS sequence"/>
</dbReference>
<dbReference type="OrthoDB" id="198787at2759"/>
<reference evidence="1" key="1">
    <citation type="submission" date="2021-02" db="EMBL/GenBank/DDBJ databases">
        <authorList>
            <person name="Nowell W R."/>
        </authorList>
    </citation>
    <scope>NUCLEOTIDE SEQUENCE</scope>
</reference>
<evidence type="ECO:0000313" key="3">
    <source>
        <dbReference type="Proteomes" id="UP000663829"/>
    </source>
</evidence>
<dbReference type="EMBL" id="CAJNOQ010001789">
    <property type="protein sequence ID" value="CAF0919218.1"/>
    <property type="molecule type" value="Genomic_DNA"/>
</dbReference>
<keyword evidence="3" id="KW-1185">Reference proteome</keyword>
<dbReference type="AlphaFoldDB" id="A0A814ASW2"/>
<comment type="caution">
    <text evidence="1">The sequence shown here is derived from an EMBL/GenBank/DDBJ whole genome shotgun (WGS) entry which is preliminary data.</text>
</comment>
<sequence>MSEGDGGVIPDSTLIDAKTKNINLEIAAREPWPETATLYLPLKDQLVVWSSECLATLCLLRKALVPSLRLEHVRNAAEMSNSGIPPVLSLNNRIFSEFDEIADLLELKGLLSENGRNTDVRTWSTSYSILCTEVIRGLMNYFLISTKTGLVRTCTSKFETTIKALSEKIQNNQGYLLSQDFTRADAHLYGCIYSILNLNIMEYNELNNIIHRYQPLIEYVRKIDRFVQGFSVIDSISGHYTNTVGSI</sequence>
<proteinExistence type="predicted"/>
<dbReference type="PANTHER" id="PTHR12289:SF38">
    <property type="entry name" value="METAXIN-2"/>
    <property type="match status" value="1"/>
</dbReference>
<dbReference type="PANTHER" id="PTHR12289">
    <property type="entry name" value="METAXIN RELATED"/>
    <property type="match status" value="1"/>
</dbReference>
<name>A0A814ASW2_9BILA</name>
<dbReference type="SUPFAM" id="SSF47616">
    <property type="entry name" value="GST C-terminal domain-like"/>
    <property type="match status" value="1"/>
</dbReference>
<evidence type="ECO:0000313" key="1">
    <source>
        <dbReference type="EMBL" id="CAF0919218.1"/>
    </source>
</evidence>
<gene>
    <name evidence="1" type="ORF">GPM918_LOCUS9560</name>
    <name evidence="2" type="ORF">SRO942_LOCUS9561</name>
</gene>
<protein>
    <submittedName>
        <fullName evidence="1">Uncharacterized protein</fullName>
    </submittedName>
</protein>